<evidence type="ECO:0000256" key="1">
    <source>
        <dbReference type="SAM" id="MobiDB-lite"/>
    </source>
</evidence>
<gene>
    <name evidence="2" type="ORF">GH741_11040</name>
</gene>
<sequence>MFKLFKKEVKKKSSCCDIQFEEVEDDIQGTDEENRIEDCCSSDKDDS</sequence>
<evidence type="ECO:0000313" key="2">
    <source>
        <dbReference type="EMBL" id="MRH43215.1"/>
    </source>
</evidence>
<keyword evidence="3" id="KW-1185">Reference proteome</keyword>
<proteinExistence type="predicted"/>
<feature type="compositionally biased region" description="Basic and acidic residues" evidence="1">
    <location>
        <begin position="32"/>
        <end position="47"/>
    </location>
</feature>
<dbReference type="RefSeq" id="WP_153736829.1">
    <property type="nucleotide sequence ID" value="NZ_WJNG01000007.1"/>
</dbReference>
<evidence type="ECO:0000313" key="3">
    <source>
        <dbReference type="Proteomes" id="UP000799092"/>
    </source>
</evidence>
<organism evidence="2 3">
    <name type="scientific">Aquibacillus halophilus</name>
    <dbReference type="NCBI Taxonomy" id="930132"/>
    <lineage>
        <taxon>Bacteria</taxon>
        <taxon>Bacillati</taxon>
        <taxon>Bacillota</taxon>
        <taxon>Bacilli</taxon>
        <taxon>Bacillales</taxon>
        <taxon>Bacillaceae</taxon>
        <taxon>Aquibacillus</taxon>
    </lineage>
</organism>
<dbReference type="EMBL" id="WJNG01000007">
    <property type="protein sequence ID" value="MRH43215.1"/>
    <property type="molecule type" value="Genomic_DNA"/>
</dbReference>
<protein>
    <submittedName>
        <fullName evidence="2">Uncharacterized protein</fullName>
    </submittedName>
</protein>
<reference evidence="2" key="1">
    <citation type="submission" date="2019-11" db="EMBL/GenBank/DDBJ databases">
        <authorList>
            <person name="Li J."/>
        </authorList>
    </citation>
    <scope>NUCLEOTIDE SEQUENCE</scope>
    <source>
        <strain evidence="2">B6B</strain>
    </source>
</reference>
<comment type="caution">
    <text evidence="2">The sequence shown here is derived from an EMBL/GenBank/DDBJ whole genome shotgun (WGS) entry which is preliminary data.</text>
</comment>
<dbReference type="AlphaFoldDB" id="A0A6A8DBW4"/>
<feature type="region of interest" description="Disordered" evidence="1">
    <location>
        <begin position="27"/>
        <end position="47"/>
    </location>
</feature>
<dbReference type="Proteomes" id="UP000799092">
    <property type="component" value="Unassembled WGS sequence"/>
</dbReference>
<name>A0A6A8DBW4_9BACI</name>
<accession>A0A6A8DBW4</accession>